<dbReference type="EMBL" id="SGPK01000042">
    <property type="protein sequence ID" value="THH10201.1"/>
    <property type="molecule type" value="Genomic_DNA"/>
</dbReference>
<comment type="subcellular location">
    <subcellularLocation>
        <location evidence="1">Endoplasmic reticulum membrane</location>
        <topology evidence="1">Peripheral membrane protein</topology>
        <orientation evidence="1">Cytoplasmic side</orientation>
    </subcellularLocation>
</comment>
<evidence type="ECO:0000256" key="2">
    <source>
        <dbReference type="ARBA" id="ARBA00005927"/>
    </source>
</evidence>
<keyword evidence="5 7" id="KW-0931">ER-Golgi transport</keyword>
<keyword evidence="7" id="KW-0072">Autophagy</keyword>
<comment type="similarity">
    <text evidence="2 7">Belongs to the SEC16 family.</text>
</comment>
<proteinExistence type="inferred from homology"/>
<sequence length="1524" mass="162413">MGSVEAAASLFGSSDSGSDFFTAPEGANSASDSPASADDSSLFPGQDSSSLFDSVSEGNEEYSLFSVHGGESQGGNDTLTETQHLGSEPFSPHENGAYEYGPDAQTTYDYNEGNYNAHEQQGWYDEQGGWHEYEQYDSADTQGHNTYSSSVGLHDGAPNVDQYANYYDNPAHASTIATESSPAYAHGLASSYAYESTSYAHEQSYSYAPESTASYTHEQTSSYVPEPTSPYIPSSMSAQMTNDAYIPGGSSAQQLESTHGASAASYDPYRPPVVNTSSTKHVAATTSSYSSYKSVTADLHSVSVAPPTTSSYFSGSMIPPPPTSQPLKSPTPPYRPSLFNAEPYNFIVRNSLERIGSPGARSIGSGDYAVPRANLSPVAYSNQDLNVVDLASDTSSVHGRSNSPGLSTSHNQQINRFALSQDPVTAPPVAESYEPYKIKQSPSSLGSPEAFHPPSNAYALADQYVPRLNNFDPPSTRERSMSNMSSFSSSSAVSHDPYSPVQALKRQEPVHLGTDIYGVPPTSSYNSFTPANDMGRVSLESSYSPPPVTGPYAPSPSLLGTNDPLGRANARVPIVNFGFGGKMIVCFHTSPMLDTGFDVALSTRKRTDVHMRFLYKVVPELPLDVSATAYPGPLFGDPGTPVTTLVRTTTSSNAKSKVKKAKVLSYLEERAEEIERGLGYLTSGSIERRRADGRLALVRLLRVLVNHDGQLHGSPASENAIREAILPRLALTQDATKFLNAPTGAALASGSFGSASDKEKPLAEYAVRPSALETLQDFLLRGEKRKAYHYALDEKLWAHAMVISSSMDKEAFKEVVNEFIRTELGVKPGTRAGAPVMNGHESLRLAYSLYSGQSSTAVQHLFPTKSLQAGPSLALQPPTPMKYMTPLSPNFPLPSLATNIPSEILSQWQEYAIMLFSGQMGAESSSSLTTLGDYLISNDWVEAAHCCYLLSPQSSPIGGVGAPSVRVVLIGSQSPQHNPTFFKDPDSFIFSEIAEFALSLHAPAKGQEHFMGFPHLQVYRLVRAFQLAEMGHIPLAKRYCEAINTAAFRPSPYLSQLFSDQLKELSNRIAGNPEFDKTNSWIGGKIAKPSLDSIGDWLGGTLSKFVEGKVDNPPAVAGEHPSQKSPAYAGAFSHYSAISSTNTSRGPSPAPSFVNTGTISNGLPGRSDSPMAARSPTNSYALTNRASSAMGCSRPGSRKNTPPPRVASANASTTSFVQSQSFSQAIADCGYGGINSTNHATNGFGESPVDGEQQHSDTGWWSSAYGGDSNGPTPTATTFFSVDGQAIASDSGSGFISLMDEHNMTPSPSIVTPFVVNKTTDSDDYLEDDLGLGNASSKKKLTENTDGNAANTKPNPSTSSSGSWLKGWFSRSSSSSTPGPVKANLGEETTFYYDKELKKWVNKKAGAETTKPAAAPPPPPSRAQTVSPSRSMSMLHSGPPPALPMPPPGRPLSAMDAASAPPRKTLMRVRSNLIPEESASSSAPPTPASSSSSSAPPPPGRPKSAAAKKSVRSRYVDVFQQRNL</sequence>
<feature type="domain" description="Sec16 Sec23-binding" evidence="9">
    <location>
        <begin position="775"/>
        <end position="1108"/>
    </location>
</feature>
<accession>A0A4S4LG43</accession>
<dbReference type="Pfam" id="PF12932">
    <property type="entry name" value="Sec16"/>
    <property type="match status" value="1"/>
</dbReference>
<feature type="domain" description="Sec16 central conserved" evidence="10">
    <location>
        <begin position="572"/>
        <end position="709"/>
    </location>
</feature>
<evidence type="ECO:0000256" key="4">
    <source>
        <dbReference type="ARBA" id="ARBA00022824"/>
    </source>
</evidence>
<keyword evidence="4 7" id="KW-0256">Endoplasmic reticulum</keyword>
<protein>
    <recommendedName>
        <fullName evidence="7">Protein transport protein sec16</fullName>
    </recommendedName>
</protein>
<feature type="compositionally biased region" description="Polar residues" evidence="8">
    <location>
        <begin position="1422"/>
        <end position="1434"/>
    </location>
</feature>
<evidence type="ECO:0000259" key="9">
    <source>
        <dbReference type="Pfam" id="PF12931"/>
    </source>
</evidence>
<feature type="compositionally biased region" description="Polar residues" evidence="8">
    <location>
        <begin position="46"/>
        <end position="57"/>
    </location>
</feature>
<gene>
    <name evidence="11" type="ORF">EW145_g1508</name>
</gene>
<feature type="compositionally biased region" description="Polar residues" evidence="8">
    <location>
        <begin position="1175"/>
        <end position="1187"/>
    </location>
</feature>
<feature type="compositionally biased region" description="Low complexity" evidence="8">
    <location>
        <begin position="481"/>
        <end position="494"/>
    </location>
</feature>
<evidence type="ECO:0000256" key="5">
    <source>
        <dbReference type="ARBA" id="ARBA00022892"/>
    </source>
</evidence>
<evidence type="ECO:0000259" key="10">
    <source>
        <dbReference type="Pfam" id="PF12932"/>
    </source>
</evidence>
<dbReference type="GO" id="GO:0005789">
    <property type="term" value="C:endoplasmic reticulum membrane"/>
    <property type="evidence" value="ECO:0007669"/>
    <property type="project" value="UniProtKB-SubCell"/>
</dbReference>
<evidence type="ECO:0000256" key="3">
    <source>
        <dbReference type="ARBA" id="ARBA00022448"/>
    </source>
</evidence>
<dbReference type="InterPro" id="IPR024340">
    <property type="entry name" value="Sec16_CCD"/>
</dbReference>
<evidence type="ECO:0000256" key="1">
    <source>
        <dbReference type="ARBA" id="ARBA00004397"/>
    </source>
</evidence>
<feature type="region of interest" description="Disordered" evidence="8">
    <location>
        <begin position="1406"/>
        <end position="1524"/>
    </location>
</feature>
<evidence type="ECO:0000256" key="7">
    <source>
        <dbReference type="RuleBase" id="RU364101"/>
    </source>
</evidence>
<keyword evidence="7" id="KW-0653">Protein transport</keyword>
<dbReference type="InterPro" id="IPR024298">
    <property type="entry name" value="Sec16_Sec23-bd"/>
</dbReference>
<feature type="region of interest" description="Disordered" evidence="8">
    <location>
        <begin position="472"/>
        <end position="495"/>
    </location>
</feature>
<dbReference type="GO" id="GO:0070971">
    <property type="term" value="C:endoplasmic reticulum exit site"/>
    <property type="evidence" value="ECO:0007669"/>
    <property type="project" value="TreeGrafter"/>
</dbReference>
<dbReference type="GO" id="GO:0016192">
    <property type="term" value="P:vesicle-mediated transport"/>
    <property type="evidence" value="ECO:0007669"/>
    <property type="project" value="UniProtKB-KW"/>
</dbReference>
<dbReference type="OrthoDB" id="8918678at2759"/>
<evidence type="ECO:0000256" key="6">
    <source>
        <dbReference type="ARBA" id="ARBA00024687"/>
    </source>
</evidence>
<feature type="region of interest" description="Disordered" evidence="8">
    <location>
        <begin position="1327"/>
        <end position="1364"/>
    </location>
</feature>
<dbReference type="Gene3D" id="1.25.40.1030">
    <property type="match status" value="1"/>
</dbReference>
<feature type="region of interest" description="Disordered" evidence="8">
    <location>
        <begin position="1241"/>
        <end position="1268"/>
    </location>
</feature>
<organism evidence="11 12">
    <name type="scientific">Phellinidium pouzarii</name>
    <dbReference type="NCBI Taxonomy" id="167371"/>
    <lineage>
        <taxon>Eukaryota</taxon>
        <taxon>Fungi</taxon>
        <taxon>Dikarya</taxon>
        <taxon>Basidiomycota</taxon>
        <taxon>Agaricomycotina</taxon>
        <taxon>Agaricomycetes</taxon>
        <taxon>Hymenochaetales</taxon>
        <taxon>Hymenochaetaceae</taxon>
        <taxon>Phellinidium</taxon>
    </lineage>
</organism>
<dbReference type="CDD" id="cd09233">
    <property type="entry name" value="ACE1-Sec16-like"/>
    <property type="match status" value="1"/>
</dbReference>
<dbReference type="GO" id="GO:0006914">
    <property type="term" value="P:autophagy"/>
    <property type="evidence" value="ECO:0007669"/>
    <property type="project" value="UniProtKB-KW"/>
</dbReference>
<dbReference type="Pfam" id="PF12931">
    <property type="entry name" value="TPR_Sec16"/>
    <property type="match status" value="1"/>
</dbReference>
<keyword evidence="12" id="KW-1185">Reference proteome</keyword>
<evidence type="ECO:0000313" key="12">
    <source>
        <dbReference type="Proteomes" id="UP000308199"/>
    </source>
</evidence>
<feature type="compositionally biased region" description="Low complexity" evidence="8">
    <location>
        <begin position="1478"/>
        <end position="1494"/>
    </location>
</feature>
<feature type="compositionally biased region" description="Low complexity" evidence="8">
    <location>
        <begin position="1"/>
        <end position="21"/>
    </location>
</feature>
<dbReference type="GO" id="GO:0070973">
    <property type="term" value="P:protein localization to endoplasmic reticulum exit site"/>
    <property type="evidence" value="ECO:0007669"/>
    <property type="project" value="TreeGrafter"/>
</dbReference>
<name>A0A4S4LG43_9AGAM</name>
<dbReference type="Proteomes" id="UP000308199">
    <property type="component" value="Unassembled WGS sequence"/>
</dbReference>
<keyword evidence="3 7" id="KW-0813">Transport</keyword>
<comment type="function">
    <text evidence="6 7">Involved in the initiation of assembly of the COPII coat required for the formation of transport vesicles from the endoplasmic reticulum (ER) and the selection of cargo molecules. Also involved in autophagy.</text>
</comment>
<evidence type="ECO:0000256" key="8">
    <source>
        <dbReference type="SAM" id="MobiDB-lite"/>
    </source>
</evidence>
<keyword evidence="7" id="KW-0472">Membrane</keyword>
<feature type="compositionally biased region" description="Pro residues" evidence="8">
    <location>
        <begin position="1438"/>
        <end position="1450"/>
    </location>
</feature>
<dbReference type="PANTHER" id="PTHR13402:SF6">
    <property type="entry name" value="SECRETORY 16, ISOFORM I"/>
    <property type="match status" value="1"/>
</dbReference>
<feature type="region of interest" description="Disordered" evidence="8">
    <location>
        <begin position="1139"/>
        <end position="1213"/>
    </location>
</feature>
<dbReference type="GO" id="GO:0007030">
    <property type="term" value="P:Golgi organization"/>
    <property type="evidence" value="ECO:0007669"/>
    <property type="project" value="TreeGrafter"/>
</dbReference>
<dbReference type="GO" id="GO:0015031">
    <property type="term" value="P:protein transport"/>
    <property type="evidence" value="ECO:0007669"/>
    <property type="project" value="UniProtKB-KW"/>
</dbReference>
<comment type="caution">
    <text evidence="11">The sequence shown here is derived from an EMBL/GenBank/DDBJ whole genome shotgun (WGS) entry which is preliminary data.</text>
</comment>
<feature type="compositionally biased region" description="Polar residues" evidence="8">
    <location>
        <begin position="74"/>
        <end position="85"/>
    </location>
</feature>
<evidence type="ECO:0000313" key="11">
    <source>
        <dbReference type="EMBL" id="THH10201.1"/>
    </source>
</evidence>
<dbReference type="GO" id="GO:0012507">
    <property type="term" value="C:ER to Golgi transport vesicle membrane"/>
    <property type="evidence" value="ECO:0007669"/>
    <property type="project" value="TreeGrafter"/>
</dbReference>
<feature type="compositionally biased region" description="Low complexity" evidence="8">
    <location>
        <begin position="29"/>
        <end position="41"/>
    </location>
</feature>
<reference evidence="11 12" key="1">
    <citation type="submission" date="2019-02" db="EMBL/GenBank/DDBJ databases">
        <title>Genome sequencing of the rare red list fungi Phellinidium pouzarii.</title>
        <authorList>
            <person name="Buettner E."/>
            <person name="Kellner H."/>
        </authorList>
    </citation>
    <scope>NUCLEOTIDE SEQUENCE [LARGE SCALE GENOMIC DNA]</scope>
    <source>
        <strain evidence="11 12">DSM 108285</strain>
    </source>
</reference>
<feature type="compositionally biased region" description="Polar residues" evidence="8">
    <location>
        <begin position="1344"/>
        <end position="1363"/>
    </location>
</feature>
<feature type="region of interest" description="Disordered" evidence="8">
    <location>
        <begin position="1"/>
        <end position="111"/>
    </location>
</feature>
<dbReference type="PANTHER" id="PTHR13402">
    <property type="entry name" value="RGPR-RELATED"/>
    <property type="match status" value="1"/>
</dbReference>